<dbReference type="HOGENOM" id="CLU_478698_0_0_2"/>
<evidence type="ECO:0008006" key="3">
    <source>
        <dbReference type="Google" id="ProtNLM"/>
    </source>
</evidence>
<evidence type="ECO:0000313" key="1">
    <source>
        <dbReference type="EMBL" id="AFU59092.1"/>
    </source>
</evidence>
<name>K0IKQ1_NITGG</name>
<dbReference type="InParanoid" id="K0IKQ1"/>
<dbReference type="AlphaFoldDB" id="K0IKQ1"/>
<sequence>MMAKHITAILLAALVAASGAAGLFYFAGAQEQAEITVVDNQPQPGSQIDVAGSNNLANSDVSIYSISTTATVQNQSNQTLPESNNITATTQNQTEDDDNNNQTATNGGASVRVEEAEAEPGEPLAISGDGFQPNVLVQIFINNVQITNIITNVEGSFNTLVVVPTTVTAGSAQVTVRTEQTNIFKNVNIVQPDERDKEPATVRFTSVSATDNARALRGAPVAVFDAGSDQMVDSGETPMSLELEEGTYSVFYSDFGSFDFQSAQPGRWTDTPDGGSGLITVREGRNATVTAMYSELPSPPPPPRETVNSITLRAQDTDGNVLNGMFATVYDDNGTKVKQEFTQLQVGNLPPGTYRIFYANFNDLVFVSASPGSWVQTPFGGTGVVIIPDDGKDHHVVVTATYDRMITNAHEQFNIRAPLDIGGDIFTITSNKTHPEGPFIMSGSFGLRVTDEDPLRASLSAHIVSVRGDSNENVNLPSQKSRDHDTLQIVDLDPQVARPVGANSYIVSGTADLLLNGNMYSDDERIQVMVRGGDDLTPTNIEIEFQGEHNNSAAHRLETLYGAVTSGFQ</sequence>
<reference evidence="1 2" key="1">
    <citation type="journal article" date="2012" name="Environ. Microbiol.">
        <title>The genome of the ammonia-oxidizing Candidatus Nitrososphaera gargensis: insights into metabolic versatility and environmental adaptations.</title>
        <authorList>
            <person name="Spang A."/>
            <person name="Poehlein A."/>
            <person name="Offre P."/>
            <person name="Zumbragel S."/>
            <person name="Haider S."/>
            <person name="Rychlik N."/>
            <person name="Nowka B."/>
            <person name="Schmeisser C."/>
            <person name="Lebedeva E.V."/>
            <person name="Rattei T."/>
            <person name="Bohm C."/>
            <person name="Schmid M."/>
            <person name="Galushko A."/>
            <person name="Hatzenpichler R."/>
            <person name="Weinmaier T."/>
            <person name="Daniel R."/>
            <person name="Schleper C."/>
            <person name="Spieck E."/>
            <person name="Streit W."/>
            <person name="Wagner M."/>
        </authorList>
    </citation>
    <scope>NUCLEOTIDE SEQUENCE [LARGE SCALE GENOMIC DNA]</scope>
    <source>
        <strain evidence="2">Ga9.2</strain>
    </source>
</reference>
<dbReference type="Proteomes" id="UP000008037">
    <property type="component" value="Chromosome"/>
</dbReference>
<gene>
    <name evidence="1" type="ordered locus">Ngar_c21620</name>
</gene>
<dbReference type="EMBL" id="CP002408">
    <property type="protein sequence ID" value="AFU59092.1"/>
    <property type="molecule type" value="Genomic_DNA"/>
</dbReference>
<protein>
    <recommendedName>
        <fullName evidence="3">IPT/TIG domain-containing protein</fullName>
    </recommendedName>
</protein>
<dbReference type="GeneID" id="13796025"/>
<organism evidence="1 2">
    <name type="scientific">Nitrososphaera gargensis (strain Ga9.2)</name>
    <dbReference type="NCBI Taxonomy" id="1237085"/>
    <lineage>
        <taxon>Archaea</taxon>
        <taxon>Nitrososphaerota</taxon>
        <taxon>Nitrososphaeria</taxon>
        <taxon>Nitrososphaerales</taxon>
        <taxon>Nitrososphaeraceae</taxon>
        <taxon>Nitrososphaera</taxon>
    </lineage>
</organism>
<evidence type="ECO:0000313" key="2">
    <source>
        <dbReference type="Proteomes" id="UP000008037"/>
    </source>
</evidence>
<dbReference type="KEGG" id="nga:Ngar_c21620"/>
<dbReference type="BioCyc" id="CNIT1237085:G1324-2160-MONOMER"/>
<accession>K0IKQ1</accession>
<proteinExistence type="predicted"/>
<dbReference type="RefSeq" id="WP_015019627.1">
    <property type="nucleotide sequence ID" value="NC_018719.1"/>
</dbReference>
<dbReference type="STRING" id="1237085.Ngar_c21620"/>
<keyword evidence="2" id="KW-1185">Reference proteome</keyword>